<reference evidence="3 4" key="1">
    <citation type="submission" date="2017-04" db="EMBL/GenBank/DDBJ databases">
        <authorList>
            <person name="Afonso C.L."/>
            <person name="Miller P.J."/>
            <person name="Scott M.A."/>
            <person name="Spackman E."/>
            <person name="Goraichik I."/>
            <person name="Dimitrov K.M."/>
            <person name="Suarez D.L."/>
            <person name="Swayne D.E."/>
        </authorList>
    </citation>
    <scope>NUCLEOTIDE SEQUENCE [LARGE SCALE GENOMIC DNA]</scope>
    <source>
        <strain evidence="3 4">DSM 26133</strain>
    </source>
</reference>
<dbReference type="InterPro" id="IPR023393">
    <property type="entry name" value="START-like_dom_sf"/>
</dbReference>
<dbReference type="STRING" id="692418.SAMN04488029_0946"/>
<dbReference type="AlphaFoldDB" id="A0A1W2G7F0"/>
<name>A0A1W2G7F0_REIFA</name>
<evidence type="ECO:0000259" key="2">
    <source>
        <dbReference type="Pfam" id="PF08327"/>
    </source>
</evidence>
<evidence type="ECO:0000313" key="4">
    <source>
        <dbReference type="Proteomes" id="UP000192472"/>
    </source>
</evidence>
<dbReference type="Pfam" id="PF08327">
    <property type="entry name" value="AHSA1"/>
    <property type="match status" value="1"/>
</dbReference>
<accession>A0A1W2G7F0</accession>
<sequence length="153" mass="17697">MSKTNDADSRTLTLERVFNAPISLAWEAWTNPEHLAQWWGPEGMETKVNKHDFRVGGEWEYAMTMPDGQVFMAEGVYTEIVEFEKICSTANFKPMTEGVEIQAYFEAKGEQTKFTFKCVHETEAYCKQQEEMGFYNGWGSVFNRLADFLKSKM</sequence>
<proteinExistence type="inferred from homology"/>
<keyword evidence="4" id="KW-1185">Reference proteome</keyword>
<dbReference type="EMBL" id="FWYF01000001">
    <property type="protein sequence ID" value="SMD32597.1"/>
    <property type="molecule type" value="Genomic_DNA"/>
</dbReference>
<feature type="domain" description="Activator of Hsp90 ATPase homologue 1/2-like C-terminal" evidence="2">
    <location>
        <begin position="19"/>
        <end position="149"/>
    </location>
</feature>
<evidence type="ECO:0000256" key="1">
    <source>
        <dbReference type="ARBA" id="ARBA00006817"/>
    </source>
</evidence>
<protein>
    <submittedName>
        <fullName evidence="3">Uncharacterized conserved protein YndB, AHSA1/START domain</fullName>
    </submittedName>
</protein>
<dbReference type="Gene3D" id="3.30.530.20">
    <property type="match status" value="1"/>
</dbReference>
<dbReference type="Proteomes" id="UP000192472">
    <property type="component" value="Unassembled WGS sequence"/>
</dbReference>
<organism evidence="3 4">
    <name type="scientific">Reichenbachiella faecimaris</name>
    <dbReference type="NCBI Taxonomy" id="692418"/>
    <lineage>
        <taxon>Bacteria</taxon>
        <taxon>Pseudomonadati</taxon>
        <taxon>Bacteroidota</taxon>
        <taxon>Cytophagia</taxon>
        <taxon>Cytophagales</taxon>
        <taxon>Reichenbachiellaceae</taxon>
        <taxon>Reichenbachiella</taxon>
    </lineage>
</organism>
<gene>
    <name evidence="3" type="ORF">SAMN04488029_0946</name>
</gene>
<dbReference type="InterPro" id="IPR013538">
    <property type="entry name" value="ASHA1/2-like_C"/>
</dbReference>
<comment type="similarity">
    <text evidence="1">Belongs to the AHA1 family.</text>
</comment>
<dbReference type="SUPFAM" id="SSF55961">
    <property type="entry name" value="Bet v1-like"/>
    <property type="match status" value="1"/>
</dbReference>
<evidence type="ECO:0000313" key="3">
    <source>
        <dbReference type="EMBL" id="SMD32597.1"/>
    </source>
</evidence>
<dbReference type="OrthoDB" id="9786557at2"/>